<feature type="region of interest" description="Disordered" evidence="1">
    <location>
        <begin position="1"/>
        <end position="25"/>
    </location>
</feature>
<keyword evidence="2" id="KW-1133">Transmembrane helix</keyword>
<keyword evidence="4" id="KW-1185">Reference proteome</keyword>
<dbReference type="eggNOG" id="ENOG502SBBS">
    <property type="taxonomic scope" value="Eukaryota"/>
</dbReference>
<feature type="region of interest" description="Disordered" evidence="1">
    <location>
        <begin position="665"/>
        <end position="713"/>
    </location>
</feature>
<feature type="compositionally biased region" description="Basic and acidic residues" evidence="1">
    <location>
        <begin position="683"/>
        <end position="699"/>
    </location>
</feature>
<dbReference type="KEGG" id="pfy:PFICI_15311"/>
<feature type="region of interest" description="Disordered" evidence="1">
    <location>
        <begin position="42"/>
        <end position="166"/>
    </location>
</feature>
<reference evidence="4" key="1">
    <citation type="journal article" date="2015" name="BMC Genomics">
        <title>Genomic and transcriptomic analysis of the endophytic fungus Pestalotiopsis fici reveals its lifestyle and high potential for synthesis of natural products.</title>
        <authorList>
            <person name="Wang X."/>
            <person name="Zhang X."/>
            <person name="Liu L."/>
            <person name="Xiang M."/>
            <person name="Wang W."/>
            <person name="Sun X."/>
            <person name="Che Y."/>
            <person name="Guo L."/>
            <person name="Liu G."/>
            <person name="Guo L."/>
            <person name="Wang C."/>
            <person name="Yin W.B."/>
            <person name="Stadler M."/>
            <person name="Zhang X."/>
            <person name="Liu X."/>
        </authorList>
    </citation>
    <scope>NUCLEOTIDE SEQUENCE [LARGE SCALE GENOMIC DNA]</scope>
    <source>
        <strain evidence="4">W106-1 / CGMCC3.15140</strain>
    </source>
</reference>
<feature type="transmembrane region" description="Helical" evidence="2">
    <location>
        <begin position="869"/>
        <end position="891"/>
    </location>
</feature>
<evidence type="ECO:0000256" key="1">
    <source>
        <dbReference type="SAM" id="MobiDB-lite"/>
    </source>
</evidence>
<dbReference type="STRING" id="1229662.W3WGI8"/>
<organism evidence="3 4">
    <name type="scientific">Pestalotiopsis fici (strain W106-1 / CGMCC3.15140)</name>
    <dbReference type="NCBI Taxonomy" id="1229662"/>
    <lineage>
        <taxon>Eukaryota</taxon>
        <taxon>Fungi</taxon>
        <taxon>Dikarya</taxon>
        <taxon>Ascomycota</taxon>
        <taxon>Pezizomycotina</taxon>
        <taxon>Sordariomycetes</taxon>
        <taxon>Xylariomycetidae</taxon>
        <taxon>Amphisphaeriales</taxon>
        <taxon>Sporocadaceae</taxon>
        <taxon>Pestalotiopsis</taxon>
    </lineage>
</organism>
<evidence type="ECO:0000313" key="3">
    <source>
        <dbReference type="EMBL" id="ETS72919.1"/>
    </source>
</evidence>
<dbReference type="GeneID" id="19280324"/>
<sequence length="1026" mass="115133">MSYSPRSPADVLAARPNGAPSRIPVHSIVGHKRTGSGRIEYKENIIDEEGAPFSPKELLGGSATKPRSPFSPIAHPVSRLGRNNPSRLSWQAPESPHDSQIPRPKISASNSDHLNGHRSAGSPMPSPADSGRRRRQPLGLKAAFQLAEVQESRERSGSSSSSEPIDLRKAFELANAEANAVAVGSPSPAPRSYRRRESMDTRSNQYFGSVGGIDLGQRLKQFDKNHQLGSGHGASDGLFTTKGRAAVQVPDKRSHVERPPDEGGGISDQGVAEPDGALPSPDFDPLPPVDYEDEDDFGSSPIVRPTNPSPEKSFNWDLDADFTAGDLQVSDSPRIKLGRNNSAINDAPANGTPPKRTNDKLDKIRQLEIEAANAEIPEEESSLMSRKTNPRLDEIRAREMVAFSPRAMAQSKLDEIRAKNAEARSRSSSPEEARNFGVQPTREKPWSFSKDRENGNLEVGKSVSPRHNARLDKSTSVDARNRGTKESPSSKQYQLDIRDDSYDLLRRLTEATSPPQKNPTQSREPQVSIAPAIDEISREAEKQYPRPSHEEQHSGDMRVKSSRDRLGVNLPGMLKRHAASSETDPVDRIEAEMDLFALAKSQSEKSSQRAPSPGLSERSEPIEETPKPKNRVDPLTLPTPRVTGAYVETPATVKVKVERDFDWSDVESDTAASQTKIFPKQTADPKEWKGKHGDNDSSKGKVNRRSKRRVKRRQPLVNTAKIPTVKEDLRLIRRQNHIEDSTLDDFDELLDSLDVETVEQQQLDDDTIKSEDDFDAKLGLTEQEREQLAYVRMSKSLKTGLQGIRSAKQGIERLEDRISHSKHKSMHDQVSTSLETPGVTLVHHPSLGESYVALPLFYHRYPRFRLTPLGLFTLLVAIWYTIESVFCSLYVDTYECPRGMTCDWSPNEPYFPYAAPFMLDEWISGGKGRSLVWRVGEEIGDVAAEVADWATGHDFTKDEVMYMNIWDRRRHRRRLHKRGLHRKWIEPIQHRFKFQAWRESWNEKQREIDEGIPIWEDESMNGDEAL</sequence>
<keyword evidence="2" id="KW-0472">Membrane</keyword>
<dbReference type="HOGENOM" id="CLU_003582_0_0_1"/>
<feature type="compositionally biased region" description="Polar residues" evidence="1">
    <location>
        <begin position="510"/>
        <end position="525"/>
    </location>
</feature>
<dbReference type="RefSeq" id="XP_007842083.1">
    <property type="nucleotide sequence ID" value="XM_007843892.1"/>
</dbReference>
<proteinExistence type="predicted"/>
<feature type="region of interest" description="Disordered" evidence="1">
    <location>
        <begin position="224"/>
        <end position="359"/>
    </location>
</feature>
<dbReference type="EMBL" id="KI912125">
    <property type="protein sequence ID" value="ETS72919.1"/>
    <property type="molecule type" value="Genomic_DNA"/>
</dbReference>
<gene>
    <name evidence="3" type="ORF">PFICI_15311</name>
</gene>
<feature type="compositionally biased region" description="Basic and acidic residues" evidence="1">
    <location>
        <begin position="469"/>
        <end position="485"/>
    </location>
</feature>
<feature type="compositionally biased region" description="Basic and acidic residues" evidence="1">
    <location>
        <begin position="617"/>
        <end position="632"/>
    </location>
</feature>
<feature type="compositionally biased region" description="Basic and acidic residues" evidence="1">
    <location>
        <begin position="535"/>
        <end position="566"/>
    </location>
</feature>
<evidence type="ECO:0000313" key="4">
    <source>
        <dbReference type="Proteomes" id="UP000030651"/>
    </source>
</evidence>
<feature type="region of interest" description="Disordered" evidence="1">
    <location>
        <begin position="403"/>
        <end position="643"/>
    </location>
</feature>
<accession>W3WGI8</accession>
<feature type="compositionally biased region" description="Basic and acidic residues" evidence="1">
    <location>
        <begin position="496"/>
        <end position="509"/>
    </location>
</feature>
<dbReference type="AlphaFoldDB" id="W3WGI8"/>
<keyword evidence="2" id="KW-0812">Transmembrane</keyword>
<dbReference type="OMA" id="EKSFAWQ"/>
<dbReference type="OrthoDB" id="3439035at2759"/>
<feature type="region of interest" description="Disordered" evidence="1">
    <location>
        <begin position="178"/>
        <end position="211"/>
    </location>
</feature>
<feature type="compositionally biased region" description="Basic and acidic residues" evidence="1">
    <location>
        <begin position="412"/>
        <end position="434"/>
    </location>
</feature>
<feature type="compositionally biased region" description="Basic and acidic residues" evidence="1">
    <location>
        <begin position="441"/>
        <end position="455"/>
    </location>
</feature>
<dbReference type="InParanoid" id="W3WGI8"/>
<feature type="compositionally biased region" description="Basic residues" evidence="1">
    <location>
        <begin position="701"/>
        <end position="713"/>
    </location>
</feature>
<name>W3WGI8_PESFW</name>
<protein>
    <submittedName>
        <fullName evidence="3">Uncharacterized protein</fullName>
    </submittedName>
</protein>
<evidence type="ECO:0000256" key="2">
    <source>
        <dbReference type="SAM" id="Phobius"/>
    </source>
</evidence>
<dbReference type="Proteomes" id="UP000030651">
    <property type="component" value="Unassembled WGS sequence"/>
</dbReference>
<feature type="compositionally biased region" description="Basic and acidic residues" evidence="1">
    <location>
        <begin position="250"/>
        <end position="261"/>
    </location>
</feature>